<evidence type="ECO:0000256" key="1">
    <source>
        <dbReference type="SAM" id="MobiDB-lite"/>
    </source>
</evidence>
<evidence type="ECO:0000313" key="2">
    <source>
        <dbReference type="EMBL" id="KAG5403048.1"/>
    </source>
</evidence>
<sequence>MLVGRTSSLSHPINISLCNFYIMSQEPKNQQLLSTLLKITKSRGTALYMVHEQEIDDESEEEEKDVEEHFCGENDNDSELSSKDGKDTLMEEM</sequence>
<dbReference type="Proteomes" id="UP000823674">
    <property type="component" value="Chromosome A03"/>
</dbReference>
<evidence type="ECO:0000313" key="3">
    <source>
        <dbReference type="Proteomes" id="UP000823674"/>
    </source>
</evidence>
<dbReference type="EMBL" id="JADBGQ010000003">
    <property type="protein sequence ID" value="KAG5403048.1"/>
    <property type="molecule type" value="Genomic_DNA"/>
</dbReference>
<feature type="region of interest" description="Disordered" evidence="1">
    <location>
        <begin position="54"/>
        <end position="93"/>
    </location>
</feature>
<feature type="compositionally biased region" description="Acidic residues" evidence="1">
    <location>
        <begin position="54"/>
        <end position="65"/>
    </location>
</feature>
<organism evidence="2 3">
    <name type="scientific">Brassica rapa subsp. trilocularis</name>
    <dbReference type="NCBI Taxonomy" id="1813537"/>
    <lineage>
        <taxon>Eukaryota</taxon>
        <taxon>Viridiplantae</taxon>
        <taxon>Streptophyta</taxon>
        <taxon>Embryophyta</taxon>
        <taxon>Tracheophyta</taxon>
        <taxon>Spermatophyta</taxon>
        <taxon>Magnoliopsida</taxon>
        <taxon>eudicotyledons</taxon>
        <taxon>Gunneridae</taxon>
        <taxon>Pentapetalae</taxon>
        <taxon>rosids</taxon>
        <taxon>malvids</taxon>
        <taxon>Brassicales</taxon>
        <taxon>Brassicaceae</taxon>
        <taxon>Brassiceae</taxon>
        <taxon>Brassica</taxon>
    </lineage>
</organism>
<name>A0ABQ7MXM3_BRACM</name>
<keyword evidence="3" id="KW-1185">Reference proteome</keyword>
<feature type="compositionally biased region" description="Basic and acidic residues" evidence="1">
    <location>
        <begin position="80"/>
        <end position="93"/>
    </location>
</feature>
<proteinExistence type="predicted"/>
<comment type="caution">
    <text evidence="2">The sequence shown here is derived from an EMBL/GenBank/DDBJ whole genome shotgun (WGS) entry which is preliminary data.</text>
</comment>
<protein>
    <submittedName>
        <fullName evidence="2">Uncharacterized protein</fullName>
    </submittedName>
</protein>
<accession>A0ABQ7MXM3</accession>
<gene>
    <name evidence="2" type="primary">A03p005090.1_BraROA</name>
    <name evidence="2" type="ORF">IGI04_009167</name>
</gene>
<reference evidence="2 3" key="1">
    <citation type="submission" date="2021-03" db="EMBL/GenBank/DDBJ databases">
        <authorList>
            <person name="King G.J."/>
            <person name="Bancroft I."/>
            <person name="Baten A."/>
            <person name="Bloomfield J."/>
            <person name="Borpatragohain P."/>
            <person name="He Z."/>
            <person name="Irish N."/>
            <person name="Irwin J."/>
            <person name="Liu K."/>
            <person name="Mauleon R.P."/>
            <person name="Moore J."/>
            <person name="Morris R."/>
            <person name="Ostergaard L."/>
            <person name="Wang B."/>
            <person name="Wells R."/>
        </authorList>
    </citation>
    <scope>NUCLEOTIDE SEQUENCE [LARGE SCALE GENOMIC DNA]</scope>
    <source>
        <strain evidence="2">R-o-18</strain>
        <tissue evidence="2">Leaf</tissue>
    </source>
</reference>